<evidence type="ECO:0000259" key="2">
    <source>
        <dbReference type="Pfam" id="PF12146"/>
    </source>
</evidence>
<dbReference type="Pfam" id="PF12146">
    <property type="entry name" value="Hydrolase_4"/>
    <property type="match status" value="1"/>
</dbReference>
<reference evidence="3" key="5">
    <citation type="journal article" date="2021" name="G3 (Bethesda)">
        <title>Aegilops tauschii genome assembly Aet v5.0 features greater sequence contiguity and improved annotation.</title>
        <authorList>
            <person name="Wang L."/>
            <person name="Zhu T."/>
            <person name="Rodriguez J.C."/>
            <person name="Deal K.R."/>
            <person name="Dubcovsky J."/>
            <person name="McGuire P.E."/>
            <person name="Lux T."/>
            <person name="Spannagl M."/>
            <person name="Mayer K.F.X."/>
            <person name="Baldrich P."/>
            <person name="Meyers B.C."/>
            <person name="Huo N."/>
            <person name="Gu Y.Q."/>
            <person name="Zhou H."/>
            <person name="Devos K.M."/>
            <person name="Bennetzen J.L."/>
            <person name="Unver T."/>
            <person name="Budak H."/>
            <person name="Gulick P.J."/>
            <person name="Galiba G."/>
            <person name="Kalapos B."/>
            <person name="Nelson D.R."/>
            <person name="Li P."/>
            <person name="You F.M."/>
            <person name="Luo M.C."/>
            <person name="Dvorak J."/>
        </authorList>
    </citation>
    <scope>NUCLEOTIDE SEQUENCE [LARGE SCALE GENOMIC DNA]</scope>
    <source>
        <strain evidence="3">cv. AL8/78</strain>
    </source>
</reference>
<dbReference type="STRING" id="200361.A0A452YY51"/>
<organism evidence="3 4">
    <name type="scientific">Aegilops tauschii subsp. strangulata</name>
    <name type="common">Goatgrass</name>
    <dbReference type="NCBI Taxonomy" id="200361"/>
    <lineage>
        <taxon>Eukaryota</taxon>
        <taxon>Viridiplantae</taxon>
        <taxon>Streptophyta</taxon>
        <taxon>Embryophyta</taxon>
        <taxon>Tracheophyta</taxon>
        <taxon>Spermatophyta</taxon>
        <taxon>Magnoliopsida</taxon>
        <taxon>Liliopsida</taxon>
        <taxon>Poales</taxon>
        <taxon>Poaceae</taxon>
        <taxon>BOP clade</taxon>
        <taxon>Pooideae</taxon>
        <taxon>Triticodae</taxon>
        <taxon>Triticeae</taxon>
        <taxon>Triticinae</taxon>
        <taxon>Aegilops</taxon>
    </lineage>
</organism>
<dbReference type="Gramene" id="AET1Gv20569200.2">
    <property type="protein sequence ID" value="AET1Gv20569200.2"/>
    <property type="gene ID" value="AET1Gv20569200"/>
</dbReference>
<keyword evidence="4" id="KW-1185">Reference proteome</keyword>
<feature type="compositionally biased region" description="Low complexity" evidence="1">
    <location>
        <begin position="198"/>
        <end position="211"/>
    </location>
</feature>
<dbReference type="AlphaFoldDB" id="A0A452YY51"/>
<reference evidence="4" key="1">
    <citation type="journal article" date="2014" name="Science">
        <title>Ancient hybridizations among the ancestral genomes of bread wheat.</title>
        <authorList>
            <consortium name="International Wheat Genome Sequencing Consortium,"/>
            <person name="Marcussen T."/>
            <person name="Sandve S.R."/>
            <person name="Heier L."/>
            <person name="Spannagl M."/>
            <person name="Pfeifer M."/>
            <person name="Jakobsen K.S."/>
            <person name="Wulff B.B."/>
            <person name="Steuernagel B."/>
            <person name="Mayer K.F."/>
            <person name="Olsen O.A."/>
        </authorList>
    </citation>
    <scope>NUCLEOTIDE SEQUENCE [LARGE SCALE GENOMIC DNA]</scope>
    <source>
        <strain evidence="4">cv. AL8/78</strain>
    </source>
</reference>
<dbReference type="Gramene" id="AET1Gv20569200.4">
    <property type="protein sequence ID" value="AET1Gv20569200.4"/>
    <property type="gene ID" value="AET1Gv20569200"/>
</dbReference>
<dbReference type="SUPFAM" id="SSF53474">
    <property type="entry name" value="alpha/beta-Hydrolases"/>
    <property type="match status" value="1"/>
</dbReference>
<dbReference type="Proteomes" id="UP000015105">
    <property type="component" value="Chromosome 1D"/>
</dbReference>
<feature type="region of interest" description="Disordered" evidence="1">
    <location>
        <begin position="183"/>
        <end position="295"/>
    </location>
</feature>
<dbReference type="EnsemblPlants" id="AET1Gv20569200.4">
    <property type="protein sequence ID" value="AET1Gv20569200.4"/>
    <property type="gene ID" value="AET1Gv20569200"/>
</dbReference>
<reference evidence="4" key="2">
    <citation type="journal article" date="2017" name="Nat. Plants">
        <title>The Aegilops tauschii genome reveals multiple impacts of transposons.</title>
        <authorList>
            <person name="Zhao G."/>
            <person name="Zou C."/>
            <person name="Li K."/>
            <person name="Wang K."/>
            <person name="Li T."/>
            <person name="Gao L."/>
            <person name="Zhang X."/>
            <person name="Wang H."/>
            <person name="Yang Z."/>
            <person name="Liu X."/>
            <person name="Jiang W."/>
            <person name="Mao L."/>
            <person name="Kong X."/>
            <person name="Jiao Y."/>
            <person name="Jia J."/>
        </authorList>
    </citation>
    <scope>NUCLEOTIDE SEQUENCE [LARGE SCALE GENOMIC DNA]</scope>
    <source>
        <strain evidence="4">cv. AL8/78</strain>
    </source>
</reference>
<dbReference type="PANTHER" id="PTHR11614">
    <property type="entry name" value="PHOSPHOLIPASE-RELATED"/>
    <property type="match status" value="1"/>
</dbReference>
<accession>A0A452YY51</accession>
<feature type="domain" description="Serine aminopeptidase S33" evidence="2">
    <location>
        <begin position="29"/>
        <end position="192"/>
    </location>
</feature>
<proteinExistence type="predicted"/>
<name>A0A452YY51_AEGTS</name>
<evidence type="ECO:0000313" key="3">
    <source>
        <dbReference type="EnsemblPlants" id="AET1Gv20569200.2"/>
    </source>
</evidence>
<dbReference type="Gene3D" id="3.40.50.1820">
    <property type="entry name" value="alpha/beta hydrolase"/>
    <property type="match status" value="1"/>
</dbReference>
<dbReference type="InterPro" id="IPR029058">
    <property type="entry name" value="AB_hydrolase_fold"/>
</dbReference>
<protein>
    <recommendedName>
        <fullName evidence="2">Serine aminopeptidase S33 domain-containing protein</fullName>
    </recommendedName>
</protein>
<evidence type="ECO:0000256" key="1">
    <source>
        <dbReference type="SAM" id="MobiDB-lite"/>
    </source>
</evidence>
<dbReference type="InterPro" id="IPR022742">
    <property type="entry name" value="Hydrolase_4"/>
</dbReference>
<reference evidence="3" key="3">
    <citation type="journal article" date="2017" name="Nature">
        <title>Genome sequence of the progenitor of the wheat D genome Aegilops tauschii.</title>
        <authorList>
            <person name="Luo M.C."/>
            <person name="Gu Y.Q."/>
            <person name="Puiu D."/>
            <person name="Wang H."/>
            <person name="Twardziok S.O."/>
            <person name="Deal K.R."/>
            <person name="Huo N."/>
            <person name="Zhu T."/>
            <person name="Wang L."/>
            <person name="Wang Y."/>
            <person name="McGuire P.E."/>
            <person name="Liu S."/>
            <person name="Long H."/>
            <person name="Ramasamy R.K."/>
            <person name="Rodriguez J.C."/>
            <person name="Van S.L."/>
            <person name="Yuan L."/>
            <person name="Wang Z."/>
            <person name="Xia Z."/>
            <person name="Xiao L."/>
            <person name="Anderson O.D."/>
            <person name="Ouyang S."/>
            <person name="Liang Y."/>
            <person name="Zimin A.V."/>
            <person name="Pertea G."/>
            <person name="Qi P."/>
            <person name="Bennetzen J.L."/>
            <person name="Dai X."/>
            <person name="Dawson M.W."/>
            <person name="Muller H.G."/>
            <person name="Kugler K."/>
            <person name="Rivarola-Duarte L."/>
            <person name="Spannagl M."/>
            <person name="Mayer K.F.X."/>
            <person name="Lu F.H."/>
            <person name="Bevan M.W."/>
            <person name="Leroy P."/>
            <person name="Li P."/>
            <person name="You F.M."/>
            <person name="Sun Q."/>
            <person name="Liu Z."/>
            <person name="Lyons E."/>
            <person name="Wicker T."/>
            <person name="Salzberg S.L."/>
            <person name="Devos K.M."/>
            <person name="Dvorak J."/>
        </authorList>
    </citation>
    <scope>NUCLEOTIDE SEQUENCE [LARGE SCALE GENOMIC DNA]</scope>
    <source>
        <strain evidence="3">cv. AL8/78</strain>
    </source>
</reference>
<reference evidence="3" key="4">
    <citation type="submission" date="2019-03" db="UniProtKB">
        <authorList>
            <consortium name="EnsemblPlants"/>
        </authorList>
    </citation>
    <scope>IDENTIFICATION</scope>
</reference>
<evidence type="ECO:0000313" key="4">
    <source>
        <dbReference type="Proteomes" id="UP000015105"/>
    </source>
</evidence>
<sequence>MDVQYHEEYVRNPRGVQLFTCGWLPASSSPKALVFLCHGYGMECSVFMRACGFKLAAAGYGVFGIDYEGHGKSMGARCYIQKFDRLVADCDRFFKSICDLEEYRSKSRFLYGESMGGAVALLLHRKDPAFWDGAVLVAPMCKISEKVKPHPVVVTLLTQVEELIPTWKIVPTKDVIDFRLQGPRQARKHQEEQAHLPGQAAAQDGAGAAQDQHGRRGQPLRGDHALLHPARRGRHRDRPGGQPRAVRPGRQHRQDNQALPGDVARPHRRRARRQCGAGLCRHRRLAQQAQPSPQA</sequence>
<dbReference type="InterPro" id="IPR051044">
    <property type="entry name" value="MAG_DAG_Lipase"/>
</dbReference>
<dbReference type="EnsemblPlants" id="AET1Gv20569200.2">
    <property type="protein sequence ID" value="AET1Gv20569200.2"/>
    <property type="gene ID" value="AET1Gv20569200"/>
</dbReference>